<name>A0A6G0Z6L7_APHCR</name>
<dbReference type="AlphaFoldDB" id="A0A6G0Z6L7"/>
<gene>
    <name evidence="3" type="ORF">FWK35_00004202</name>
</gene>
<keyword evidence="2" id="KW-0472">Membrane</keyword>
<protein>
    <submittedName>
        <fullName evidence="3">Spindle assembly checkpoint component MAD1-like</fullName>
    </submittedName>
</protein>
<accession>A0A6G0Z6L7</accession>
<keyword evidence="1" id="KW-0175">Coiled coil</keyword>
<reference evidence="3 4" key="1">
    <citation type="submission" date="2019-08" db="EMBL/GenBank/DDBJ databases">
        <title>Whole genome of Aphis craccivora.</title>
        <authorList>
            <person name="Voronova N.V."/>
            <person name="Shulinski R.S."/>
            <person name="Bandarenka Y.V."/>
            <person name="Zhorov D.G."/>
            <person name="Warner D."/>
        </authorList>
    </citation>
    <scope>NUCLEOTIDE SEQUENCE [LARGE SCALE GENOMIC DNA]</scope>
    <source>
        <strain evidence="3">180601</strain>
        <tissue evidence="3">Whole Body</tissue>
    </source>
</reference>
<evidence type="ECO:0000256" key="1">
    <source>
        <dbReference type="SAM" id="Coils"/>
    </source>
</evidence>
<keyword evidence="2" id="KW-1133">Transmembrane helix</keyword>
<organism evidence="3 4">
    <name type="scientific">Aphis craccivora</name>
    <name type="common">Cowpea aphid</name>
    <dbReference type="NCBI Taxonomy" id="307492"/>
    <lineage>
        <taxon>Eukaryota</taxon>
        <taxon>Metazoa</taxon>
        <taxon>Ecdysozoa</taxon>
        <taxon>Arthropoda</taxon>
        <taxon>Hexapoda</taxon>
        <taxon>Insecta</taxon>
        <taxon>Pterygota</taxon>
        <taxon>Neoptera</taxon>
        <taxon>Paraneoptera</taxon>
        <taxon>Hemiptera</taxon>
        <taxon>Sternorrhyncha</taxon>
        <taxon>Aphidomorpha</taxon>
        <taxon>Aphidoidea</taxon>
        <taxon>Aphididae</taxon>
        <taxon>Aphidini</taxon>
        <taxon>Aphis</taxon>
        <taxon>Aphis</taxon>
    </lineage>
</organism>
<dbReference type="OrthoDB" id="6606673at2759"/>
<dbReference type="Proteomes" id="UP000478052">
    <property type="component" value="Unassembled WGS sequence"/>
</dbReference>
<evidence type="ECO:0000313" key="3">
    <source>
        <dbReference type="EMBL" id="KAF0766392.1"/>
    </source>
</evidence>
<sequence length="498" mass="59095">MIECYNQIPTTCLRFFFGKRCLLGIYCYRNRGKYVLIYLLIINTLLLFVIHLSFIKSTFAEQKFYIMMPDHVIKNKTKRPISSVKKQVSTPIRPTIKILTKKKNTYTEEKSYICTMSQNSLMSNKYDKIQRTNSLPTSSLIPRSSQSELKKRFIDRSDNLAKKNYQTLFKELEERYEDVMIELEKSKQMIESLQKQLNKDKDDKEIQTFGISFEQLETNIEQLEISLKNMTSEKSLLNLELKKTKCDLGVKNEDLLAMSEQNSTLKSELQILNKKLDNLEKTDLEKTSRIENLFNERNKLKINFVEVSKERDLYQEEIIVLKNKYTKTNKQLHELRSDVGQKRSEFVQHSMLLSEKSDLNLKQKKEIRLKEEIILELESMVKRLTLENKDCINTIDRLKNDSVELKKVIKQWETRAGCWINTFVREEFESKIEDLKNEIQRLNDNNLHMTEIEEISEKERIVEKKQSTIDQMTEIINLMRKTNVHNSDNDQFTCFLLF</sequence>
<evidence type="ECO:0000256" key="2">
    <source>
        <dbReference type="SAM" id="Phobius"/>
    </source>
</evidence>
<comment type="caution">
    <text evidence="3">The sequence shown here is derived from an EMBL/GenBank/DDBJ whole genome shotgun (WGS) entry which is preliminary data.</text>
</comment>
<feature type="transmembrane region" description="Helical" evidence="2">
    <location>
        <begin position="35"/>
        <end position="54"/>
    </location>
</feature>
<feature type="coiled-coil region" evidence="1">
    <location>
        <begin position="162"/>
        <end position="310"/>
    </location>
</feature>
<dbReference type="EMBL" id="VUJU01001202">
    <property type="protein sequence ID" value="KAF0766392.1"/>
    <property type="molecule type" value="Genomic_DNA"/>
</dbReference>
<feature type="coiled-coil region" evidence="1">
    <location>
        <begin position="381"/>
        <end position="452"/>
    </location>
</feature>
<keyword evidence="4" id="KW-1185">Reference proteome</keyword>
<proteinExistence type="predicted"/>
<keyword evidence="2" id="KW-0812">Transmembrane</keyword>
<evidence type="ECO:0000313" key="4">
    <source>
        <dbReference type="Proteomes" id="UP000478052"/>
    </source>
</evidence>